<dbReference type="CDD" id="cd09729">
    <property type="entry name" value="Cse1_I-E"/>
    <property type="match status" value="1"/>
</dbReference>
<comment type="caution">
    <text evidence="1">The sequence shown here is derived from an EMBL/GenBank/DDBJ whole genome shotgun (WGS) entry which is preliminary data.</text>
</comment>
<accession>A0A177NSB7</accession>
<keyword evidence="2" id="KW-1185">Reference proteome</keyword>
<gene>
    <name evidence="1" type="ORF">A1355_00045</name>
</gene>
<sequence length="524" mass="58816">MNLITDRWIPVIRQNGLHDLIVPWQIAETENPVVEINAPRPDFQGALYQFLIGLLQTGFAPEDEEQWLEYWDEAPDSNELQARFSQLAPAFELISDDGPAFLQDLELPDGEAKPIAALLIEAPGGKTLKDNLDHFIKRGSANQLCPSCAASALFTLQINAPSGGVGHRVGLRGGGPLTTLVLPKASQTTLWQKLWLNVFNQEDLQPLDKLELSIMPWLGKTRTSEKGQITTPADVHPLHAYWGMPRRIRLSETLEPGICDVCGCDAELLFREYRTKNYGTNYDGAWQHPLTPYRHDPKKVNPPLSLKGQQGGLGYRHWLGLALQDDSNGDKAAQIVRHYNQERGRKLADKGGAALWCFGYDMDNMKARCWYEARFPVFYLSAQQQHNLVGWAGELVDAARETVKILRSEVKAAWFRRPEDAKGDMSQIDAQFWQASEAEFFRLLERLATLSDGGGMAPADIYADWFAALRSKMIEVFEVATLSATPEDLDLKRIINARKSMLGRFHGNKIVKQLKTHAKTEEAA</sequence>
<dbReference type="Pfam" id="PF09481">
    <property type="entry name" value="CRISPR_Cse1"/>
    <property type="match status" value="1"/>
</dbReference>
<evidence type="ECO:0000313" key="1">
    <source>
        <dbReference type="EMBL" id="OAI21008.1"/>
    </source>
</evidence>
<dbReference type="InterPro" id="IPR013381">
    <property type="entry name" value="CRISPR-assoc_prot_Cse1"/>
</dbReference>
<name>A0A177NSB7_9GAMM</name>
<dbReference type="AlphaFoldDB" id="A0A177NSB7"/>
<dbReference type="Proteomes" id="UP000077628">
    <property type="component" value="Unassembled WGS sequence"/>
</dbReference>
<dbReference type="NCBIfam" id="TIGR02547">
    <property type="entry name" value="casA_cse1"/>
    <property type="match status" value="1"/>
</dbReference>
<organism evidence="1 2">
    <name type="scientific">Methylomonas koyamae</name>
    <dbReference type="NCBI Taxonomy" id="702114"/>
    <lineage>
        <taxon>Bacteria</taxon>
        <taxon>Pseudomonadati</taxon>
        <taxon>Pseudomonadota</taxon>
        <taxon>Gammaproteobacteria</taxon>
        <taxon>Methylococcales</taxon>
        <taxon>Methylococcaceae</taxon>
        <taxon>Methylomonas</taxon>
    </lineage>
</organism>
<dbReference type="STRING" id="702114.A1355_00045"/>
<dbReference type="RefSeq" id="WP_064027155.1">
    <property type="nucleotide sequence ID" value="NZ_LUUK01000112.1"/>
</dbReference>
<proteinExistence type="predicted"/>
<dbReference type="EMBL" id="LUUK01000112">
    <property type="protein sequence ID" value="OAI21008.1"/>
    <property type="molecule type" value="Genomic_DNA"/>
</dbReference>
<dbReference type="OrthoDB" id="5392377at2"/>
<reference evidence="2" key="1">
    <citation type="submission" date="2016-03" db="EMBL/GenBank/DDBJ databases">
        <authorList>
            <person name="Heylen K."/>
            <person name="De Vos P."/>
            <person name="Vekeman B."/>
        </authorList>
    </citation>
    <scope>NUCLEOTIDE SEQUENCE [LARGE SCALE GENOMIC DNA]</scope>
    <source>
        <strain evidence="2">R-45383</strain>
    </source>
</reference>
<evidence type="ECO:0000313" key="2">
    <source>
        <dbReference type="Proteomes" id="UP000077628"/>
    </source>
</evidence>
<protein>
    <submittedName>
        <fullName evidence="1">Type I-E CRISPR-associated protein Cse1/CasA</fullName>
    </submittedName>
</protein>